<dbReference type="AlphaFoldDB" id="A0A6B0VPE5"/>
<proteinExistence type="predicted"/>
<feature type="compositionally biased region" description="Pro residues" evidence="1">
    <location>
        <begin position="1"/>
        <end position="14"/>
    </location>
</feature>
<organism evidence="2 3">
    <name type="scientific">Natronorubrum halalkaliphilum</name>
    <dbReference type="NCBI Taxonomy" id="2691917"/>
    <lineage>
        <taxon>Archaea</taxon>
        <taxon>Methanobacteriati</taxon>
        <taxon>Methanobacteriota</taxon>
        <taxon>Stenosarchaea group</taxon>
        <taxon>Halobacteria</taxon>
        <taxon>Halobacteriales</taxon>
        <taxon>Natrialbaceae</taxon>
        <taxon>Natronorubrum</taxon>
    </lineage>
</organism>
<evidence type="ECO:0000313" key="3">
    <source>
        <dbReference type="Proteomes" id="UP000434101"/>
    </source>
</evidence>
<dbReference type="OrthoDB" id="206185at2157"/>
<gene>
    <name evidence="2" type="ORF">GS429_13285</name>
</gene>
<dbReference type="RefSeq" id="WP_160065857.1">
    <property type="nucleotide sequence ID" value="NZ_WUYX01000041.1"/>
</dbReference>
<sequence length="105" mass="11483">MTDRPPSPPTPTSGPPTNSSDGRVLATTPQLTARIEDALGCSLDDDTLEELLLELDRGEYVDWVTVTRDGTYVWDLTDSPDRIGDAIATAAVERFESWLETQTAD</sequence>
<evidence type="ECO:0000313" key="2">
    <source>
        <dbReference type="EMBL" id="MXV63023.1"/>
    </source>
</evidence>
<comment type="caution">
    <text evidence="2">The sequence shown here is derived from an EMBL/GenBank/DDBJ whole genome shotgun (WGS) entry which is preliminary data.</text>
</comment>
<feature type="region of interest" description="Disordered" evidence="1">
    <location>
        <begin position="1"/>
        <end position="24"/>
    </location>
</feature>
<evidence type="ECO:0000256" key="1">
    <source>
        <dbReference type="SAM" id="MobiDB-lite"/>
    </source>
</evidence>
<protein>
    <submittedName>
        <fullName evidence="2">Uncharacterized protein</fullName>
    </submittedName>
</protein>
<accession>A0A6B0VPE5</accession>
<name>A0A6B0VPE5_9EURY</name>
<dbReference type="EMBL" id="WUYX01000041">
    <property type="protein sequence ID" value="MXV63023.1"/>
    <property type="molecule type" value="Genomic_DNA"/>
</dbReference>
<dbReference type="Proteomes" id="UP000434101">
    <property type="component" value="Unassembled WGS sequence"/>
</dbReference>
<reference evidence="2 3" key="1">
    <citation type="submission" date="2020-01" db="EMBL/GenBank/DDBJ databases">
        <title>Natronorubrum sp. JWXQ-INN 674 isolated from Inner Mongolia Autonomous Region of China.</title>
        <authorList>
            <person name="Xue Q."/>
        </authorList>
    </citation>
    <scope>NUCLEOTIDE SEQUENCE [LARGE SCALE GENOMIC DNA]</scope>
    <source>
        <strain evidence="2 3">JWXQ-INN-674</strain>
    </source>
</reference>
<keyword evidence="3" id="KW-1185">Reference proteome</keyword>